<evidence type="ECO:0000313" key="1">
    <source>
        <dbReference type="EMBL" id="GHO57312.1"/>
    </source>
</evidence>
<name>A0ABQ3UY77_9CHLR</name>
<sequence length="83" mass="9009">MGKPASASLLNLNSWYVQAVGRKIHEIKVAICVSFAVRVITGPERNGCEIVGGEVLLNLKPPKDNMEVGSSTDIPILSRSIRY</sequence>
<organism evidence="1 2">
    <name type="scientific">Ktedonobacter robiniae</name>
    <dbReference type="NCBI Taxonomy" id="2778365"/>
    <lineage>
        <taxon>Bacteria</taxon>
        <taxon>Bacillati</taxon>
        <taxon>Chloroflexota</taxon>
        <taxon>Ktedonobacteria</taxon>
        <taxon>Ktedonobacterales</taxon>
        <taxon>Ktedonobacteraceae</taxon>
        <taxon>Ktedonobacter</taxon>
    </lineage>
</organism>
<dbReference type="Proteomes" id="UP000654345">
    <property type="component" value="Unassembled WGS sequence"/>
</dbReference>
<proteinExistence type="predicted"/>
<accession>A0ABQ3UY77</accession>
<protein>
    <submittedName>
        <fullName evidence="1">Uncharacterized protein</fullName>
    </submittedName>
</protein>
<evidence type="ECO:0000313" key="2">
    <source>
        <dbReference type="Proteomes" id="UP000654345"/>
    </source>
</evidence>
<gene>
    <name evidence="1" type="ORF">KSB_57870</name>
</gene>
<dbReference type="EMBL" id="BNJG01000002">
    <property type="protein sequence ID" value="GHO57312.1"/>
    <property type="molecule type" value="Genomic_DNA"/>
</dbReference>
<keyword evidence="2" id="KW-1185">Reference proteome</keyword>
<comment type="caution">
    <text evidence="1">The sequence shown here is derived from an EMBL/GenBank/DDBJ whole genome shotgun (WGS) entry which is preliminary data.</text>
</comment>
<reference evidence="1 2" key="1">
    <citation type="journal article" date="2021" name="Int. J. Syst. Evol. Microbiol.">
        <title>Reticulibacter mediterranei gen. nov., sp. nov., within the new family Reticulibacteraceae fam. nov., and Ktedonospora formicarum gen. nov., sp. nov., Ktedonobacter robiniae sp. nov., Dictyobacter formicarum sp. nov. and Dictyobacter arantiisoli sp. nov., belonging to the class Ktedonobacteria.</title>
        <authorList>
            <person name="Yabe S."/>
            <person name="Zheng Y."/>
            <person name="Wang C.M."/>
            <person name="Sakai Y."/>
            <person name="Abe K."/>
            <person name="Yokota A."/>
            <person name="Donadio S."/>
            <person name="Cavaletti L."/>
            <person name="Monciardini P."/>
        </authorList>
    </citation>
    <scope>NUCLEOTIDE SEQUENCE [LARGE SCALE GENOMIC DNA]</scope>
    <source>
        <strain evidence="1 2">SOSP1-30</strain>
    </source>
</reference>